<organism evidence="1 2">
    <name type="scientific">Piloderma croceum (strain F 1598)</name>
    <dbReference type="NCBI Taxonomy" id="765440"/>
    <lineage>
        <taxon>Eukaryota</taxon>
        <taxon>Fungi</taxon>
        <taxon>Dikarya</taxon>
        <taxon>Basidiomycota</taxon>
        <taxon>Agaricomycotina</taxon>
        <taxon>Agaricomycetes</taxon>
        <taxon>Agaricomycetidae</taxon>
        <taxon>Atheliales</taxon>
        <taxon>Atheliaceae</taxon>
        <taxon>Piloderma</taxon>
    </lineage>
</organism>
<protein>
    <submittedName>
        <fullName evidence="1">Uncharacterized protein</fullName>
    </submittedName>
</protein>
<evidence type="ECO:0000313" key="1">
    <source>
        <dbReference type="EMBL" id="KIM75654.1"/>
    </source>
</evidence>
<accession>A0A0C3F6V9</accession>
<reference evidence="2" key="2">
    <citation type="submission" date="2015-01" db="EMBL/GenBank/DDBJ databases">
        <title>Evolutionary Origins and Diversification of the Mycorrhizal Mutualists.</title>
        <authorList>
            <consortium name="DOE Joint Genome Institute"/>
            <consortium name="Mycorrhizal Genomics Consortium"/>
            <person name="Kohler A."/>
            <person name="Kuo A."/>
            <person name="Nagy L.G."/>
            <person name="Floudas D."/>
            <person name="Copeland A."/>
            <person name="Barry K.W."/>
            <person name="Cichocki N."/>
            <person name="Veneault-Fourrey C."/>
            <person name="LaButti K."/>
            <person name="Lindquist E.A."/>
            <person name="Lipzen A."/>
            <person name="Lundell T."/>
            <person name="Morin E."/>
            <person name="Murat C."/>
            <person name="Riley R."/>
            <person name="Ohm R."/>
            <person name="Sun H."/>
            <person name="Tunlid A."/>
            <person name="Henrissat B."/>
            <person name="Grigoriev I.V."/>
            <person name="Hibbett D.S."/>
            <person name="Martin F."/>
        </authorList>
    </citation>
    <scope>NUCLEOTIDE SEQUENCE [LARGE SCALE GENOMIC DNA]</scope>
    <source>
        <strain evidence="2">F 1598</strain>
    </source>
</reference>
<reference evidence="1 2" key="1">
    <citation type="submission" date="2014-04" db="EMBL/GenBank/DDBJ databases">
        <authorList>
            <consortium name="DOE Joint Genome Institute"/>
            <person name="Kuo A."/>
            <person name="Tarkka M."/>
            <person name="Buscot F."/>
            <person name="Kohler A."/>
            <person name="Nagy L.G."/>
            <person name="Floudas D."/>
            <person name="Copeland A."/>
            <person name="Barry K.W."/>
            <person name="Cichocki N."/>
            <person name="Veneault-Fourrey C."/>
            <person name="LaButti K."/>
            <person name="Lindquist E.A."/>
            <person name="Lipzen A."/>
            <person name="Lundell T."/>
            <person name="Morin E."/>
            <person name="Murat C."/>
            <person name="Sun H."/>
            <person name="Tunlid A."/>
            <person name="Henrissat B."/>
            <person name="Grigoriev I.V."/>
            <person name="Hibbett D.S."/>
            <person name="Martin F."/>
            <person name="Nordberg H.P."/>
            <person name="Cantor M.N."/>
            <person name="Hua S.X."/>
        </authorList>
    </citation>
    <scope>NUCLEOTIDE SEQUENCE [LARGE SCALE GENOMIC DNA]</scope>
    <source>
        <strain evidence="1 2">F 1598</strain>
    </source>
</reference>
<evidence type="ECO:0000313" key="2">
    <source>
        <dbReference type="Proteomes" id="UP000054166"/>
    </source>
</evidence>
<gene>
    <name evidence="1" type="ORF">PILCRDRAFT_827086</name>
</gene>
<dbReference type="AlphaFoldDB" id="A0A0C3F6V9"/>
<keyword evidence="2" id="KW-1185">Reference proteome</keyword>
<proteinExistence type="predicted"/>
<dbReference type="HOGENOM" id="CLU_1896994_0_0_1"/>
<dbReference type="EMBL" id="KN833044">
    <property type="protein sequence ID" value="KIM75654.1"/>
    <property type="molecule type" value="Genomic_DNA"/>
</dbReference>
<dbReference type="Proteomes" id="UP000054166">
    <property type="component" value="Unassembled WGS sequence"/>
</dbReference>
<dbReference type="InParanoid" id="A0A0C3F6V9"/>
<dbReference type="OrthoDB" id="3015492at2759"/>
<sequence length="134" mass="14732">MNRANPQQVLERLIASPNDVTAAIAQCFKALVDVAGSPPGSPILVTVTDYTKSPFSTRSRVFGRKALTDHVGMFAWMKFRAAFSISHNARLKLEATMFEANGEIGTTSDESDLDSWPELIHYIHKLNVSVHSAN</sequence>
<dbReference type="STRING" id="765440.A0A0C3F6V9"/>
<name>A0A0C3F6V9_PILCF</name>